<keyword evidence="1" id="KW-1133">Transmembrane helix</keyword>
<keyword evidence="1" id="KW-0472">Membrane</keyword>
<dbReference type="Pfam" id="PF16080">
    <property type="entry name" value="Phage_holin_2_3"/>
    <property type="match status" value="1"/>
</dbReference>
<protein>
    <submittedName>
        <fullName evidence="2">Bacteriophage holin family HP1</fullName>
    </submittedName>
</protein>
<dbReference type="RefSeq" id="WP_425322852.1">
    <property type="nucleotide sequence ID" value="NZ_CP123523.1"/>
</dbReference>
<feature type="transmembrane region" description="Helical" evidence="1">
    <location>
        <begin position="41"/>
        <end position="60"/>
    </location>
</feature>
<name>A0A4P7KZQ6_9GAMM</name>
<sequence length="84" mass="9805">MVGYMRMSEKYSTPAAYLWGIMTTIGGVITTIFDFLTLDQWVAVMGIGCTIGTFLINVYYRKKEYKLKERQYEDTEKNIDGNRR</sequence>
<dbReference type="AlphaFoldDB" id="A0A4P7KZQ6"/>
<reference evidence="2 3" key="1">
    <citation type="submission" date="2019-03" db="EMBL/GenBank/DDBJ databases">
        <title>Long-read sequencing reveals hyperdense prophage content in a complex bacterial symbiont genome.</title>
        <authorList>
            <person name="Frost C.L."/>
            <person name="Siozios S."/>
            <person name="Nadal-Jimenez P."/>
            <person name="Brockhurst M.A."/>
            <person name="King K.C."/>
            <person name="Darby A.C."/>
            <person name="Hurst G.D.D."/>
        </authorList>
    </citation>
    <scope>NUCLEOTIDE SEQUENCE [LARGE SCALE GENOMIC DNA]</scope>
    <source>
        <strain evidence="2 3">FIN</strain>
    </source>
</reference>
<organism evidence="2 3">
    <name type="scientific">Arsenophonus nasoniae</name>
    <name type="common">son-killer infecting Nasonia vitripennis</name>
    <dbReference type="NCBI Taxonomy" id="638"/>
    <lineage>
        <taxon>Bacteria</taxon>
        <taxon>Pseudomonadati</taxon>
        <taxon>Pseudomonadota</taxon>
        <taxon>Gammaproteobacteria</taxon>
        <taxon>Enterobacterales</taxon>
        <taxon>Morganellaceae</taxon>
        <taxon>Arsenophonus</taxon>
    </lineage>
</organism>
<accession>A0A4P7KZQ6</accession>
<gene>
    <name evidence="2" type="ORF">ArsFIN_04540</name>
</gene>
<evidence type="ECO:0000313" key="3">
    <source>
        <dbReference type="Proteomes" id="UP000295134"/>
    </source>
</evidence>
<dbReference type="KEGG" id="ans:ArsFIN_04540"/>
<dbReference type="EMBL" id="CP038613">
    <property type="protein sequence ID" value="QBY41922.1"/>
    <property type="molecule type" value="Genomic_DNA"/>
</dbReference>
<keyword evidence="1" id="KW-0812">Transmembrane</keyword>
<feature type="transmembrane region" description="Helical" evidence="1">
    <location>
        <begin position="15"/>
        <end position="35"/>
    </location>
</feature>
<dbReference type="InterPro" id="IPR032118">
    <property type="entry name" value="Phage_holin_HP1"/>
</dbReference>
<evidence type="ECO:0000313" key="2">
    <source>
        <dbReference type="EMBL" id="QBY41922.1"/>
    </source>
</evidence>
<dbReference type="Proteomes" id="UP000295134">
    <property type="component" value="Chromosome"/>
</dbReference>
<proteinExistence type="predicted"/>
<evidence type="ECO:0000256" key="1">
    <source>
        <dbReference type="SAM" id="Phobius"/>
    </source>
</evidence>